<sequence length="289" mass="32134">MTVNEAREEGAAFSSSAAPRGSAAANQRSVRRFGSSSPHRCGRNAALHDITSTGDTPLTIAHPHGKIKLDYSPFLSIRSRLQPRTSSCREISAVMTQSSADPEGGRSIHRSRRTSKLAVVVVLQNLLVAACLLTTFYLYYFREVPEESEKAVYIQFEGVTVLHRNGTVKFGDIHGYHMVKLEDKDKIHIKCAGPYIWHMDVCYESMPQEATGATGATGILQLEVKRSETPASSFTLNATTHPLCRGLQSVVYLREKEEASVRLWCSGPFRIINMTMGLHYLLRERDMVC</sequence>
<dbReference type="AlphaFoldDB" id="A0A3S2N5L1"/>
<keyword evidence="4" id="KW-1185">Reference proteome</keyword>
<reference evidence="3 4" key="1">
    <citation type="submission" date="2018-11" db="EMBL/GenBank/DDBJ databases">
        <authorList>
            <person name="Lopez-Roques C."/>
            <person name="Donnadieu C."/>
            <person name="Bouchez O."/>
            <person name="Klopp C."/>
            <person name="Cabau C."/>
            <person name="Zahm M."/>
        </authorList>
    </citation>
    <scope>NUCLEOTIDE SEQUENCE [LARGE SCALE GENOMIC DNA]</scope>
    <source>
        <strain evidence="3">RS831</strain>
        <tissue evidence="3">Whole body</tissue>
    </source>
</reference>
<accession>A0A3S2N5L1</accession>
<evidence type="ECO:0000256" key="1">
    <source>
        <dbReference type="SAM" id="MobiDB-lite"/>
    </source>
</evidence>
<evidence type="ECO:0000256" key="2">
    <source>
        <dbReference type="SAM" id="Phobius"/>
    </source>
</evidence>
<protein>
    <submittedName>
        <fullName evidence="3">Uncharacterized protein</fullName>
    </submittedName>
</protein>
<evidence type="ECO:0000313" key="3">
    <source>
        <dbReference type="EMBL" id="RVE73988.1"/>
    </source>
</evidence>
<proteinExistence type="predicted"/>
<dbReference type="Proteomes" id="UP000283210">
    <property type="component" value="Chromosome 4"/>
</dbReference>
<reference evidence="3 4" key="2">
    <citation type="submission" date="2019-01" db="EMBL/GenBank/DDBJ databases">
        <title>A chromosome length genome reference of the Java medaka (oryzias javanicus).</title>
        <authorList>
            <person name="Herpin A."/>
            <person name="Takehana Y."/>
            <person name="Naruse K."/>
            <person name="Ansai S."/>
            <person name="Kawaguchi M."/>
        </authorList>
    </citation>
    <scope>NUCLEOTIDE SEQUENCE [LARGE SCALE GENOMIC DNA]</scope>
    <source>
        <strain evidence="3">RS831</strain>
        <tissue evidence="3">Whole body</tissue>
    </source>
</reference>
<feature type="compositionally biased region" description="Basic and acidic residues" evidence="1">
    <location>
        <begin position="1"/>
        <end position="10"/>
    </location>
</feature>
<feature type="compositionally biased region" description="Low complexity" evidence="1">
    <location>
        <begin position="11"/>
        <end position="25"/>
    </location>
</feature>
<organism evidence="3 4">
    <name type="scientific">Oryzias javanicus</name>
    <name type="common">Javanese ricefish</name>
    <name type="synonym">Aplocheilus javanicus</name>
    <dbReference type="NCBI Taxonomy" id="123683"/>
    <lineage>
        <taxon>Eukaryota</taxon>
        <taxon>Metazoa</taxon>
        <taxon>Chordata</taxon>
        <taxon>Craniata</taxon>
        <taxon>Vertebrata</taxon>
        <taxon>Euteleostomi</taxon>
        <taxon>Actinopterygii</taxon>
        <taxon>Neopterygii</taxon>
        <taxon>Teleostei</taxon>
        <taxon>Neoteleostei</taxon>
        <taxon>Acanthomorphata</taxon>
        <taxon>Ovalentaria</taxon>
        <taxon>Atherinomorphae</taxon>
        <taxon>Beloniformes</taxon>
        <taxon>Adrianichthyidae</taxon>
        <taxon>Oryziinae</taxon>
        <taxon>Oryzias</taxon>
    </lineage>
</organism>
<dbReference type="OrthoDB" id="8438583at2759"/>
<keyword evidence="2" id="KW-0472">Membrane</keyword>
<gene>
    <name evidence="3" type="ORF">OJAV_G00036760</name>
</gene>
<feature type="transmembrane region" description="Helical" evidence="2">
    <location>
        <begin position="117"/>
        <end position="140"/>
    </location>
</feature>
<keyword evidence="2" id="KW-0812">Transmembrane</keyword>
<feature type="region of interest" description="Disordered" evidence="1">
    <location>
        <begin position="1"/>
        <end position="42"/>
    </location>
</feature>
<keyword evidence="2" id="KW-1133">Transmembrane helix</keyword>
<evidence type="ECO:0000313" key="4">
    <source>
        <dbReference type="Proteomes" id="UP000283210"/>
    </source>
</evidence>
<dbReference type="EMBL" id="CM012440">
    <property type="protein sequence ID" value="RVE73988.1"/>
    <property type="molecule type" value="Genomic_DNA"/>
</dbReference>
<name>A0A3S2N5L1_ORYJA</name>